<evidence type="ECO:0000259" key="2">
    <source>
        <dbReference type="Pfam" id="PF18701"/>
    </source>
</evidence>
<reference evidence="3 4" key="1">
    <citation type="submission" date="2023-02" db="EMBL/GenBank/DDBJ databases">
        <title>LHISI_Scaffold_Assembly.</title>
        <authorList>
            <person name="Stuart O.P."/>
            <person name="Cleave R."/>
            <person name="Magrath M.J.L."/>
            <person name="Mikheyev A.S."/>
        </authorList>
    </citation>
    <scope>NUCLEOTIDE SEQUENCE [LARGE SCALE GENOMIC DNA]</scope>
    <source>
        <strain evidence="3">Daus_M_001</strain>
        <tissue evidence="3">Leg muscle</tissue>
    </source>
</reference>
<comment type="caution">
    <text evidence="3">The sequence shown here is derived from an EMBL/GenBank/DDBJ whole genome shotgun (WGS) entry which is preliminary data.</text>
</comment>
<dbReference type="Proteomes" id="UP001159363">
    <property type="component" value="Chromosome 9"/>
</dbReference>
<evidence type="ECO:0000313" key="4">
    <source>
        <dbReference type="Proteomes" id="UP001159363"/>
    </source>
</evidence>
<keyword evidence="4" id="KW-1185">Reference proteome</keyword>
<feature type="domain" description="DUF5641" evidence="2">
    <location>
        <begin position="5"/>
        <end position="89"/>
    </location>
</feature>
<keyword evidence="1" id="KW-1133">Transmembrane helix</keyword>
<evidence type="ECO:0000256" key="1">
    <source>
        <dbReference type="SAM" id="Phobius"/>
    </source>
</evidence>
<protein>
    <recommendedName>
        <fullName evidence="2">DUF5641 domain-containing protein</fullName>
    </recommendedName>
</protein>
<sequence length="206" mass="22959">MEFSTACNQSFWHWWHSYYFPHLQVQSQWTKGAVNVEPNATVIIQDSNLPLILFAGSLGATLVLMLVHVVQFYTSQGLVTPPMTKLCPLPNDPGKGTKMDSRKKHHSGYVGCEKAARTRAVTSNSKEDLQKGYTEQKGRVRGWGHERDCNNSLRKTVAKNPSTSQQTGTNILNNATDIGRRNTGNKVFCRRGSGSRRHGDGDVRPC</sequence>
<dbReference type="Pfam" id="PF18701">
    <property type="entry name" value="DUF5641"/>
    <property type="match status" value="1"/>
</dbReference>
<proteinExistence type="predicted"/>
<evidence type="ECO:0000313" key="3">
    <source>
        <dbReference type="EMBL" id="KAJ8874093.1"/>
    </source>
</evidence>
<organism evidence="3 4">
    <name type="scientific">Dryococelus australis</name>
    <dbReference type="NCBI Taxonomy" id="614101"/>
    <lineage>
        <taxon>Eukaryota</taxon>
        <taxon>Metazoa</taxon>
        <taxon>Ecdysozoa</taxon>
        <taxon>Arthropoda</taxon>
        <taxon>Hexapoda</taxon>
        <taxon>Insecta</taxon>
        <taxon>Pterygota</taxon>
        <taxon>Neoptera</taxon>
        <taxon>Polyneoptera</taxon>
        <taxon>Phasmatodea</taxon>
        <taxon>Verophasmatodea</taxon>
        <taxon>Anareolatae</taxon>
        <taxon>Phasmatidae</taxon>
        <taxon>Eurycanthinae</taxon>
        <taxon>Dryococelus</taxon>
    </lineage>
</organism>
<name>A0ABQ9GQ02_9NEOP</name>
<keyword evidence="1" id="KW-0812">Transmembrane</keyword>
<keyword evidence="1" id="KW-0472">Membrane</keyword>
<dbReference type="EMBL" id="JARBHB010000010">
    <property type="protein sequence ID" value="KAJ8874093.1"/>
    <property type="molecule type" value="Genomic_DNA"/>
</dbReference>
<feature type="transmembrane region" description="Helical" evidence="1">
    <location>
        <begin position="51"/>
        <end position="73"/>
    </location>
</feature>
<dbReference type="InterPro" id="IPR040676">
    <property type="entry name" value="DUF5641"/>
</dbReference>
<gene>
    <name evidence="3" type="ORF">PR048_024934</name>
</gene>
<accession>A0ABQ9GQ02</accession>